<dbReference type="SUPFAM" id="SSF52833">
    <property type="entry name" value="Thioredoxin-like"/>
    <property type="match status" value="1"/>
</dbReference>
<accession>A0A2I1BUN9</accession>
<keyword evidence="2" id="KW-1185">Reference proteome</keyword>
<dbReference type="GeneID" id="36535835"/>
<dbReference type="VEuPathDB" id="FungiDB:P174DRAFT_446128"/>
<comment type="caution">
    <text evidence="1">The sequence shown here is derived from an EMBL/GenBank/DDBJ whole genome shotgun (WGS) entry which is preliminary data.</text>
</comment>
<evidence type="ECO:0000313" key="1">
    <source>
        <dbReference type="EMBL" id="PKX89082.1"/>
    </source>
</evidence>
<name>A0A2I1BUN9_ASPN1</name>
<dbReference type="InterPro" id="IPR036249">
    <property type="entry name" value="Thioredoxin-like_sf"/>
</dbReference>
<reference evidence="2" key="1">
    <citation type="journal article" date="2018" name="Proc. Natl. Acad. Sci. U.S.A.">
        <title>Linking secondary metabolites to gene clusters through genome sequencing of six diverse Aspergillus species.</title>
        <authorList>
            <person name="Kaerboelling I."/>
            <person name="Vesth T.C."/>
            <person name="Frisvad J.C."/>
            <person name="Nybo J.L."/>
            <person name="Theobald S."/>
            <person name="Kuo A."/>
            <person name="Bowyer P."/>
            <person name="Matsuda Y."/>
            <person name="Mondo S."/>
            <person name="Lyhne E.K."/>
            <person name="Kogle M.E."/>
            <person name="Clum A."/>
            <person name="Lipzen A."/>
            <person name="Salamov A."/>
            <person name="Ngan C.Y."/>
            <person name="Daum C."/>
            <person name="Chiniquy J."/>
            <person name="Barry K."/>
            <person name="LaButti K."/>
            <person name="Haridas S."/>
            <person name="Simmons B.A."/>
            <person name="Magnuson J.K."/>
            <person name="Mortensen U.H."/>
            <person name="Larsen T.O."/>
            <person name="Grigoriev I.V."/>
            <person name="Baker S.E."/>
            <person name="Andersen M.R."/>
        </authorList>
    </citation>
    <scope>NUCLEOTIDE SEQUENCE [LARGE SCALE GENOMIC DNA]</scope>
    <source>
        <strain evidence="2">IBT 16806</strain>
    </source>
</reference>
<dbReference type="EMBL" id="MSZS01000011">
    <property type="protein sequence ID" value="PKX89082.1"/>
    <property type="molecule type" value="Genomic_DNA"/>
</dbReference>
<dbReference type="Proteomes" id="UP000234474">
    <property type="component" value="Unassembled WGS sequence"/>
</dbReference>
<dbReference type="RefSeq" id="XP_024677677.1">
    <property type="nucleotide sequence ID" value="XM_024828509.1"/>
</dbReference>
<gene>
    <name evidence="1" type="ORF">P174DRAFT_446128</name>
</gene>
<proteinExistence type="predicted"/>
<protein>
    <submittedName>
        <fullName evidence="1">Uncharacterized protein</fullName>
    </submittedName>
</protein>
<sequence>MDCESLTDEQEWESIKRTDNALVIALGVYANKYHDRDLRDFRGRSDYPGLSVYWVDDERVPGIWNELGRRRPVTSTWFIFSSLLDKEKVLEKAVDAHDGFELLSGIETAAEKSYDIRVRKPLEGKFPNIQVIYSREDVIDKILQDRDKIYCFTIFISESTCSVINELAAAHRDVKFVVRDATWDPQPYSYELPVTGIHKGSAGSLFEVYGENYSELDAAVKKWKSLSFTYPENISFGDETFETALHNSKPGGIWPVVFGSVFTGDETTKKLISYTDEVAGQYNKDILVWVGVDADAYPNAGDKWGVKAPAVVFFHKGSLYFYCDAGNYQNLESELRRHSL</sequence>
<organism evidence="1 2">
    <name type="scientific">Aspergillus novofumigatus (strain IBT 16806)</name>
    <dbReference type="NCBI Taxonomy" id="1392255"/>
    <lineage>
        <taxon>Eukaryota</taxon>
        <taxon>Fungi</taxon>
        <taxon>Dikarya</taxon>
        <taxon>Ascomycota</taxon>
        <taxon>Pezizomycotina</taxon>
        <taxon>Eurotiomycetes</taxon>
        <taxon>Eurotiomycetidae</taxon>
        <taxon>Eurotiales</taxon>
        <taxon>Aspergillaceae</taxon>
        <taxon>Aspergillus</taxon>
        <taxon>Aspergillus subgen. Fumigati</taxon>
    </lineage>
</organism>
<evidence type="ECO:0000313" key="2">
    <source>
        <dbReference type="Proteomes" id="UP000234474"/>
    </source>
</evidence>
<dbReference type="AlphaFoldDB" id="A0A2I1BUN9"/>